<dbReference type="InterPro" id="IPR024775">
    <property type="entry name" value="DinB-like"/>
</dbReference>
<dbReference type="Proteomes" id="UP000769766">
    <property type="component" value="Unassembled WGS sequence"/>
</dbReference>
<dbReference type="Pfam" id="PF12867">
    <property type="entry name" value="DinB_2"/>
    <property type="match status" value="1"/>
</dbReference>
<evidence type="ECO:0000313" key="2">
    <source>
        <dbReference type="EMBL" id="MBI2876190.1"/>
    </source>
</evidence>
<dbReference type="Gene3D" id="1.20.120.450">
    <property type="entry name" value="dinb family like domain"/>
    <property type="match status" value="1"/>
</dbReference>
<organism evidence="2 3">
    <name type="scientific">Tectimicrobiota bacterium</name>
    <dbReference type="NCBI Taxonomy" id="2528274"/>
    <lineage>
        <taxon>Bacteria</taxon>
        <taxon>Pseudomonadati</taxon>
        <taxon>Nitrospinota/Tectimicrobiota group</taxon>
        <taxon>Candidatus Tectimicrobiota</taxon>
    </lineage>
</organism>
<dbReference type="InterPro" id="IPR034660">
    <property type="entry name" value="DinB/YfiT-like"/>
</dbReference>
<evidence type="ECO:0000259" key="1">
    <source>
        <dbReference type="Pfam" id="PF12867"/>
    </source>
</evidence>
<dbReference type="SUPFAM" id="SSF109854">
    <property type="entry name" value="DinB/YfiT-like putative metalloenzymes"/>
    <property type="match status" value="1"/>
</dbReference>
<name>A0A932G089_UNCTE</name>
<dbReference type="EMBL" id="JACPRF010000150">
    <property type="protein sequence ID" value="MBI2876190.1"/>
    <property type="molecule type" value="Genomic_DNA"/>
</dbReference>
<evidence type="ECO:0000313" key="3">
    <source>
        <dbReference type="Proteomes" id="UP000769766"/>
    </source>
</evidence>
<dbReference type="AlphaFoldDB" id="A0A932G089"/>
<protein>
    <submittedName>
        <fullName evidence="2">DinB family protein</fullName>
    </submittedName>
</protein>
<sequence>MDLQEHLKMLEKNRGELLRSIEGLSEKQLTEEPVEGVWSIKAVLDHIAAWDKEVLVGAGEIAAGKRPSLMEIEDFDACNARFVEERRQRSIQQTLEELSSARQAFIQGLKGLPAGVWKDETLQYLV</sequence>
<reference evidence="2" key="1">
    <citation type="submission" date="2020-07" db="EMBL/GenBank/DDBJ databases">
        <title>Huge and variable diversity of episymbiotic CPR bacteria and DPANN archaea in groundwater ecosystems.</title>
        <authorList>
            <person name="He C.Y."/>
            <person name="Keren R."/>
            <person name="Whittaker M."/>
            <person name="Farag I.F."/>
            <person name="Doudna J."/>
            <person name="Cate J.H.D."/>
            <person name="Banfield J.F."/>
        </authorList>
    </citation>
    <scope>NUCLEOTIDE SEQUENCE</scope>
    <source>
        <strain evidence="2">NC_groundwater_672_Ag_B-0.1um_62_36</strain>
    </source>
</reference>
<accession>A0A932G089</accession>
<comment type="caution">
    <text evidence="2">The sequence shown here is derived from an EMBL/GenBank/DDBJ whole genome shotgun (WGS) entry which is preliminary data.</text>
</comment>
<feature type="non-terminal residue" evidence="2">
    <location>
        <position position="126"/>
    </location>
</feature>
<proteinExistence type="predicted"/>
<feature type="domain" description="DinB-like" evidence="1">
    <location>
        <begin position="10"/>
        <end position="118"/>
    </location>
</feature>
<gene>
    <name evidence="2" type="ORF">HYY20_04850</name>
</gene>